<proteinExistence type="predicted"/>
<dbReference type="PANTHER" id="PTHR47425">
    <property type="entry name" value="FARB-RELATED"/>
    <property type="match status" value="1"/>
</dbReference>
<comment type="caution">
    <text evidence="1">The sequence shown here is derived from an EMBL/GenBank/DDBJ whole genome shotgun (WGS) entry which is preliminary data.</text>
</comment>
<sequence>MLANSEIDNPSTLDTDVGYTIYERLPFIHQGSGTGTCVGVGPSLHATSRMFRRSVYSNPQRVCRMHFLHVHPIIPLLDEGDFWDAYLFAAGDEIPLLFIQAILFATSPFIPVVFAEAIGFDSPRSAATILYKRAKVLQPIIRCCASTQLLAENVSSRAYEVKYILVEFSHPNGETPICSAHIDCSLRKATV</sequence>
<dbReference type="AlphaFoldDB" id="A0A2S4KRV7"/>
<dbReference type="OrthoDB" id="5121955at2759"/>
<evidence type="ECO:0000313" key="2">
    <source>
        <dbReference type="Proteomes" id="UP000237481"/>
    </source>
</evidence>
<evidence type="ECO:0000313" key="1">
    <source>
        <dbReference type="EMBL" id="POR32907.1"/>
    </source>
</evidence>
<accession>A0A2S4KRV7</accession>
<protein>
    <submittedName>
        <fullName evidence="1">Uncharacterized protein</fullName>
    </submittedName>
</protein>
<dbReference type="PANTHER" id="PTHR47425:SF2">
    <property type="entry name" value="FARB-RELATED"/>
    <property type="match status" value="1"/>
</dbReference>
<name>A0A2S4KRV7_9HYPO</name>
<reference evidence="1 2" key="1">
    <citation type="submission" date="2018-01" db="EMBL/GenBank/DDBJ databases">
        <title>Harnessing the power of phylogenomics to disentangle the directionality and signatures of interkingdom host jumping in the parasitic fungal genus Tolypocladium.</title>
        <authorList>
            <person name="Quandt C.A."/>
            <person name="Patterson W."/>
            <person name="Spatafora J.W."/>
        </authorList>
    </citation>
    <scope>NUCLEOTIDE SEQUENCE [LARGE SCALE GENOMIC DNA]</scope>
    <source>
        <strain evidence="1 2">NRBC 100945</strain>
    </source>
</reference>
<dbReference type="STRING" id="94208.A0A2S4KRV7"/>
<gene>
    <name evidence="1" type="ORF">TPAR_06840</name>
</gene>
<organism evidence="1 2">
    <name type="scientific">Tolypocladium paradoxum</name>
    <dbReference type="NCBI Taxonomy" id="94208"/>
    <lineage>
        <taxon>Eukaryota</taxon>
        <taxon>Fungi</taxon>
        <taxon>Dikarya</taxon>
        <taxon>Ascomycota</taxon>
        <taxon>Pezizomycotina</taxon>
        <taxon>Sordariomycetes</taxon>
        <taxon>Hypocreomycetidae</taxon>
        <taxon>Hypocreales</taxon>
        <taxon>Ophiocordycipitaceae</taxon>
        <taxon>Tolypocladium</taxon>
    </lineage>
</organism>
<dbReference type="InterPro" id="IPR052761">
    <property type="entry name" value="Fungal_Detox/Toxin_TFs"/>
</dbReference>
<dbReference type="Proteomes" id="UP000237481">
    <property type="component" value="Unassembled WGS sequence"/>
</dbReference>
<dbReference type="EMBL" id="PKSG01000772">
    <property type="protein sequence ID" value="POR32907.1"/>
    <property type="molecule type" value="Genomic_DNA"/>
</dbReference>
<keyword evidence="2" id="KW-1185">Reference proteome</keyword>